<comment type="subcellular location">
    <subcellularLocation>
        <location evidence="1">Membrane</location>
        <topology evidence="1">Multi-pass membrane protein</topology>
    </subcellularLocation>
</comment>
<organism evidence="5 6">
    <name type="scientific">Thorsellia anophelis DSM 18579</name>
    <dbReference type="NCBI Taxonomy" id="1123402"/>
    <lineage>
        <taxon>Bacteria</taxon>
        <taxon>Pseudomonadati</taxon>
        <taxon>Pseudomonadota</taxon>
        <taxon>Gammaproteobacteria</taxon>
        <taxon>Enterobacterales</taxon>
        <taxon>Thorselliaceae</taxon>
        <taxon>Thorsellia</taxon>
    </lineage>
</organism>
<sequence length="282" mass="32414">MKNLKDKFKANPTTQIEISSCNEIKNAPVNVYIHGYAAFYFKVDEQKFKDRLSTIEGKNNLFVRWPSEHFSSAVINGVMKGVNLNQFKKFTSAKSTLVNISIPLLLIGVEAVTQIKKVQRKTHLLDVELIEKLEQFLTQNNLLNQKINFIAHSFGARLLINALENEVCQAFFKTHNVDNIVLMGGAICREKVNWEKVLTNIEGEIHNCHSKQDLALLFKPDLEKTIGRYPIILNNLQTDRIKNHHFEGFDHKSYWRNLDKVLTTVKLEPANFTFNNDSTLMP</sequence>
<dbReference type="EMBL" id="FOHV01000020">
    <property type="protein sequence ID" value="SET36345.1"/>
    <property type="molecule type" value="Genomic_DNA"/>
</dbReference>
<name>A0A1I0DUM5_9GAMM</name>
<gene>
    <name evidence="5" type="ORF">SAMN02583745_02132</name>
</gene>
<protein>
    <recommendedName>
        <fullName evidence="7">DUF726 domain-containing protein</fullName>
    </recommendedName>
</protein>
<keyword evidence="3" id="KW-1133">Transmembrane helix</keyword>
<dbReference type="Pfam" id="PF05277">
    <property type="entry name" value="DUF726"/>
    <property type="match status" value="1"/>
</dbReference>
<dbReference type="InterPro" id="IPR007941">
    <property type="entry name" value="DUF726"/>
</dbReference>
<dbReference type="RefSeq" id="WP_093320803.1">
    <property type="nucleotide sequence ID" value="NZ_FOHV01000020.1"/>
</dbReference>
<evidence type="ECO:0000256" key="4">
    <source>
        <dbReference type="ARBA" id="ARBA00023136"/>
    </source>
</evidence>
<evidence type="ECO:0000256" key="2">
    <source>
        <dbReference type="ARBA" id="ARBA00022692"/>
    </source>
</evidence>
<keyword evidence="2" id="KW-0812">Transmembrane</keyword>
<evidence type="ECO:0000256" key="1">
    <source>
        <dbReference type="ARBA" id="ARBA00004141"/>
    </source>
</evidence>
<evidence type="ECO:0000313" key="6">
    <source>
        <dbReference type="Proteomes" id="UP000242642"/>
    </source>
</evidence>
<dbReference type="Proteomes" id="UP000242642">
    <property type="component" value="Unassembled WGS sequence"/>
</dbReference>
<dbReference type="InterPro" id="IPR029058">
    <property type="entry name" value="AB_hydrolase_fold"/>
</dbReference>
<dbReference type="OrthoDB" id="9128717at2"/>
<reference evidence="6" key="1">
    <citation type="submission" date="2016-10" db="EMBL/GenBank/DDBJ databases">
        <authorList>
            <person name="Varghese N."/>
            <person name="Submissions S."/>
        </authorList>
    </citation>
    <scope>NUCLEOTIDE SEQUENCE [LARGE SCALE GENOMIC DNA]</scope>
    <source>
        <strain evidence="6">DSM 18579</strain>
    </source>
</reference>
<evidence type="ECO:0000256" key="3">
    <source>
        <dbReference type="ARBA" id="ARBA00022989"/>
    </source>
</evidence>
<evidence type="ECO:0000313" key="5">
    <source>
        <dbReference type="EMBL" id="SET36345.1"/>
    </source>
</evidence>
<dbReference type="Gene3D" id="3.40.50.1820">
    <property type="entry name" value="alpha/beta hydrolase"/>
    <property type="match status" value="1"/>
</dbReference>
<dbReference type="AlphaFoldDB" id="A0A1I0DUM5"/>
<keyword evidence="6" id="KW-1185">Reference proteome</keyword>
<accession>A0A1I0DUM5</accession>
<keyword evidence="4" id="KW-0472">Membrane</keyword>
<dbReference type="STRING" id="1123402.SAMN02583745_02132"/>
<dbReference type="GO" id="GO:0016020">
    <property type="term" value="C:membrane"/>
    <property type="evidence" value="ECO:0007669"/>
    <property type="project" value="UniProtKB-SubCell"/>
</dbReference>
<proteinExistence type="predicted"/>
<evidence type="ECO:0008006" key="7">
    <source>
        <dbReference type="Google" id="ProtNLM"/>
    </source>
</evidence>